<dbReference type="InterPro" id="IPR036390">
    <property type="entry name" value="WH_DNA-bd_sf"/>
</dbReference>
<evidence type="ECO:0000256" key="5">
    <source>
        <dbReference type="SAM" id="MobiDB-lite"/>
    </source>
</evidence>
<dbReference type="Pfam" id="PF00126">
    <property type="entry name" value="HTH_1"/>
    <property type="match status" value="1"/>
</dbReference>
<dbReference type="Proteomes" id="UP001500503">
    <property type="component" value="Unassembled WGS sequence"/>
</dbReference>
<evidence type="ECO:0000256" key="2">
    <source>
        <dbReference type="ARBA" id="ARBA00023015"/>
    </source>
</evidence>
<comment type="caution">
    <text evidence="7">The sequence shown here is derived from an EMBL/GenBank/DDBJ whole genome shotgun (WGS) entry which is preliminary data.</text>
</comment>
<keyword evidence="3" id="KW-0238">DNA-binding</keyword>
<dbReference type="EMBL" id="BAABHF010000026">
    <property type="protein sequence ID" value="GAA4501517.1"/>
    <property type="molecule type" value="Genomic_DNA"/>
</dbReference>
<evidence type="ECO:0000259" key="6">
    <source>
        <dbReference type="PROSITE" id="PS50931"/>
    </source>
</evidence>
<evidence type="ECO:0000256" key="1">
    <source>
        <dbReference type="ARBA" id="ARBA00009437"/>
    </source>
</evidence>
<organism evidence="7 8">
    <name type="scientific">Actinoallomurus oryzae</name>
    <dbReference type="NCBI Taxonomy" id="502180"/>
    <lineage>
        <taxon>Bacteria</taxon>
        <taxon>Bacillati</taxon>
        <taxon>Actinomycetota</taxon>
        <taxon>Actinomycetes</taxon>
        <taxon>Streptosporangiales</taxon>
        <taxon>Thermomonosporaceae</taxon>
        <taxon>Actinoallomurus</taxon>
    </lineage>
</organism>
<dbReference type="Pfam" id="PF03466">
    <property type="entry name" value="LysR_substrate"/>
    <property type="match status" value="1"/>
</dbReference>
<protein>
    <submittedName>
        <fullName evidence="7">LysR family transcriptional regulator</fullName>
    </submittedName>
</protein>
<dbReference type="PANTHER" id="PTHR30126:SF39">
    <property type="entry name" value="HTH-TYPE TRANSCRIPTIONAL REGULATOR CYSL"/>
    <property type="match status" value="1"/>
</dbReference>
<dbReference type="PANTHER" id="PTHR30126">
    <property type="entry name" value="HTH-TYPE TRANSCRIPTIONAL REGULATOR"/>
    <property type="match status" value="1"/>
</dbReference>
<comment type="similarity">
    <text evidence="1">Belongs to the LysR transcriptional regulatory family.</text>
</comment>
<feature type="compositionally biased region" description="Basic and acidic residues" evidence="5">
    <location>
        <begin position="310"/>
        <end position="328"/>
    </location>
</feature>
<keyword evidence="2" id="KW-0805">Transcription regulation</keyword>
<sequence length="328" mass="35498">MPPDTPELADLDLLLSIERLGSLGRAARELGISQPAASARIRLLERRLGLVLLDRSPTGSRLTQAGTSIAEWARDVMATTTRLLAGAAALRNVENGWLRVAASMTVAEYLMPRWLVALRRELPELTVALRAENSHDVVELLRAGKVDLGFVEDPAAHADLSELVIADDELVVVTGPAHPWAGTDTPITSRELATGRLVLRERGSGTRETLHRVLGDLRDDDPHLELSSTTAIKEAVGAGAGAAVLSALAVERELRTGQLIRIPVTGMELTRTLRAVWRRQTTLSTQGRALLRIATRTRSASRGLRGTAGDGRRRAGEPSRRPGPHERL</sequence>
<evidence type="ECO:0000256" key="3">
    <source>
        <dbReference type="ARBA" id="ARBA00023125"/>
    </source>
</evidence>
<dbReference type="InterPro" id="IPR005119">
    <property type="entry name" value="LysR_subst-bd"/>
</dbReference>
<gene>
    <name evidence="7" type="ORF">GCM10023191_051660</name>
</gene>
<dbReference type="InterPro" id="IPR036388">
    <property type="entry name" value="WH-like_DNA-bd_sf"/>
</dbReference>
<proteinExistence type="inferred from homology"/>
<evidence type="ECO:0000256" key="4">
    <source>
        <dbReference type="ARBA" id="ARBA00023163"/>
    </source>
</evidence>
<name>A0ABP8QGJ9_9ACTN</name>
<evidence type="ECO:0000313" key="8">
    <source>
        <dbReference type="Proteomes" id="UP001500503"/>
    </source>
</evidence>
<dbReference type="Gene3D" id="1.10.10.10">
    <property type="entry name" value="Winged helix-like DNA-binding domain superfamily/Winged helix DNA-binding domain"/>
    <property type="match status" value="1"/>
</dbReference>
<reference evidence="8" key="1">
    <citation type="journal article" date="2019" name="Int. J. Syst. Evol. Microbiol.">
        <title>The Global Catalogue of Microorganisms (GCM) 10K type strain sequencing project: providing services to taxonomists for standard genome sequencing and annotation.</title>
        <authorList>
            <consortium name="The Broad Institute Genomics Platform"/>
            <consortium name="The Broad Institute Genome Sequencing Center for Infectious Disease"/>
            <person name="Wu L."/>
            <person name="Ma J."/>
        </authorList>
    </citation>
    <scope>NUCLEOTIDE SEQUENCE [LARGE SCALE GENOMIC DNA]</scope>
    <source>
        <strain evidence="8">JCM 17933</strain>
    </source>
</reference>
<dbReference type="PRINTS" id="PR00039">
    <property type="entry name" value="HTHLYSR"/>
</dbReference>
<dbReference type="SUPFAM" id="SSF53850">
    <property type="entry name" value="Periplasmic binding protein-like II"/>
    <property type="match status" value="1"/>
</dbReference>
<accession>A0ABP8QGJ9</accession>
<feature type="domain" description="HTH lysR-type" evidence="6">
    <location>
        <begin position="6"/>
        <end position="63"/>
    </location>
</feature>
<keyword evidence="8" id="KW-1185">Reference proteome</keyword>
<dbReference type="PROSITE" id="PS50931">
    <property type="entry name" value="HTH_LYSR"/>
    <property type="match status" value="1"/>
</dbReference>
<dbReference type="SUPFAM" id="SSF46785">
    <property type="entry name" value="Winged helix' DNA-binding domain"/>
    <property type="match status" value="1"/>
</dbReference>
<feature type="region of interest" description="Disordered" evidence="5">
    <location>
        <begin position="295"/>
        <end position="328"/>
    </location>
</feature>
<dbReference type="InterPro" id="IPR000847">
    <property type="entry name" value="LysR_HTH_N"/>
</dbReference>
<dbReference type="Gene3D" id="3.40.190.10">
    <property type="entry name" value="Periplasmic binding protein-like II"/>
    <property type="match status" value="2"/>
</dbReference>
<evidence type="ECO:0000313" key="7">
    <source>
        <dbReference type="EMBL" id="GAA4501517.1"/>
    </source>
</evidence>
<keyword evidence="4" id="KW-0804">Transcription</keyword>